<organism evidence="1 2">
    <name type="scientific">Oldenlandia corymbosa var. corymbosa</name>
    <dbReference type="NCBI Taxonomy" id="529605"/>
    <lineage>
        <taxon>Eukaryota</taxon>
        <taxon>Viridiplantae</taxon>
        <taxon>Streptophyta</taxon>
        <taxon>Embryophyta</taxon>
        <taxon>Tracheophyta</taxon>
        <taxon>Spermatophyta</taxon>
        <taxon>Magnoliopsida</taxon>
        <taxon>eudicotyledons</taxon>
        <taxon>Gunneridae</taxon>
        <taxon>Pentapetalae</taxon>
        <taxon>asterids</taxon>
        <taxon>lamiids</taxon>
        <taxon>Gentianales</taxon>
        <taxon>Rubiaceae</taxon>
        <taxon>Rubioideae</taxon>
        <taxon>Spermacoceae</taxon>
        <taxon>Hedyotis-Oldenlandia complex</taxon>
        <taxon>Oldenlandia</taxon>
    </lineage>
</organism>
<protein>
    <submittedName>
        <fullName evidence="1">OLC1v1012131C1</fullName>
    </submittedName>
</protein>
<evidence type="ECO:0000313" key="2">
    <source>
        <dbReference type="Proteomes" id="UP001161247"/>
    </source>
</evidence>
<dbReference type="AlphaFoldDB" id="A0AAV1DYR8"/>
<evidence type="ECO:0000313" key="1">
    <source>
        <dbReference type="EMBL" id="CAI9111808.1"/>
    </source>
</evidence>
<name>A0AAV1DYR8_OLDCO</name>
<proteinExistence type="predicted"/>
<accession>A0AAV1DYR8</accession>
<reference evidence="1" key="1">
    <citation type="submission" date="2023-03" db="EMBL/GenBank/DDBJ databases">
        <authorList>
            <person name="Julca I."/>
        </authorList>
    </citation>
    <scope>NUCLEOTIDE SEQUENCE</scope>
</reference>
<gene>
    <name evidence="1" type="ORF">OLC1_LOCUS19117</name>
</gene>
<sequence length="232" mass="26846">MAQIPSTDDSVVDELGRLEIQSGFPELRLQELRFLKMLISRMIICKERNIDFQWYIAQFKLKVLLENEDGSHAAKKYESQLRKMLAALLDSIKFIDLANLKTGTVVPVRNQFLVLAEKLRFLKVLVLFLTKRCIDHQILKDFIDYENDSVHDASCLSIFYLLKGKDEMIAQGWEILLSDLLQKFMLCTPGMIIKLLKASKSSRSKKFEVGEIAVRLVDFLLERFSYPFEGLC</sequence>
<keyword evidence="2" id="KW-1185">Reference proteome</keyword>
<dbReference type="Proteomes" id="UP001161247">
    <property type="component" value="Chromosome 7"/>
</dbReference>
<dbReference type="EMBL" id="OX459124">
    <property type="protein sequence ID" value="CAI9111808.1"/>
    <property type="molecule type" value="Genomic_DNA"/>
</dbReference>